<accession>A0A290QCR3</accession>
<dbReference type="FunFam" id="3.40.1190.10:FF:000011">
    <property type="entry name" value="Folylpolyglutamate synthase/dihydrofolate synthase"/>
    <property type="match status" value="1"/>
</dbReference>
<dbReference type="EC" id="6.3.2.17" evidence="3"/>
<dbReference type="InterPro" id="IPR013221">
    <property type="entry name" value="Mur_ligase_cen"/>
</dbReference>
<dbReference type="EMBL" id="CP047616">
    <property type="protein sequence ID" value="QIW53891.1"/>
    <property type="molecule type" value="Genomic_DNA"/>
</dbReference>
<dbReference type="Gene3D" id="3.90.190.20">
    <property type="entry name" value="Mur ligase, C-terminal domain"/>
    <property type="match status" value="1"/>
</dbReference>
<dbReference type="SUPFAM" id="SSF53244">
    <property type="entry name" value="MurD-like peptide ligases, peptide-binding domain"/>
    <property type="match status" value="1"/>
</dbReference>
<keyword evidence="4" id="KW-0436">Ligase</keyword>
<dbReference type="PIRSF" id="PIRSF001563">
    <property type="entry name" value="Folylpolyglu_synth"/>
    <property type="match status" value="1"/>
</dbReference>
<dbReference type="InterPro" id="IPR036615">
    <property type="entry name" value="Mur_ligase_C_dom_sf"/>
</dbReference>
<dbReference type="InterPro" id="IPR036565">
    <property type="entry name" value="Mur-like_cat_sf"/>
</dbReference>
<organism evidence="11 12">
    <name type="scientific">Pseudolactococcus raffinolactis</name>
    <dbReference type="NCBI Taxonomy" id="1366"/>
    <lineage>
        <taxon>Bacteria</taxon>
        <taxon>Bacillati</taxon>
        <taxon>Bacillota</taxon>
        <taxon>Bacilli</taxon>
        <taxon>Lactobacillales</taxon>
        <taxon>Streptococcaceae</taxon>
        <taxon>Pseudolactococcus</taxon>
    </lineage>
</organism>
<keyword evidence="5" id="KW-0479">Metal-binding</keyword>
<dbReference type="GO" id="GO:0005524">
    <property type="term" value="F:ATP binding"/>
    <property type="evidence" value="ECO:0007669"/>
    <property type="project" value="UniProtKB-KW"/>
</dbReference>
<name>A0A290QCR3_9LACT</name>
<proteinExistence type="inferred from homology"/>
<evidence type="ECO:0000256" key="3">
    <source>
        <dbReference type="ARBA" id="ARBA00013025"/>
    </source>
</evidence>
<sequence>MRKVSNASIDWIHSRLKFGIKPGLSRIVYLLEQLGNPQNKFKTVHVAGTNGKGSTVTFLSNILQQYGLQVGTFTSPYIEIFNERIAINGRYISDEDLNRIVGVIKPIVFKMDEDVDLVNITEFEILTAIGYYYFADQAVDIALIEVGLGGLYDSTNVITPLVSAITTIGMDHQDILGDTLAKIASEKAGIIKSGVPVVVGNRQGVPEEAYKVIETVAHEKDAPIFHPEIGLTFDLNLHGQYQQDNAALALKLFEILAEKLGLRLDREKINKGLKQAFWPARMEDLNGFILDGAHNLPAIKRLVAEFDGSKKVHILFSALQRKDFHEMITLLQTIPNVALTLTTFDYPKTIVAADVTDISDVTWLEDWREFVTAPKQADELYLLTGSLYFMSQVREFLLTTNTTN</sequence>
<dbReference type="Pfam" id="PF08245">
    <property type="entry name" value="Mur_ligase_M"/>
    <property type="match status" value="1"/>
</dbReference>
<evidence type="ECO:0000256" key="5">
    <source>
        <dbReference type="ARBA" id="ARBA00022723"/>
    </source>
</evidence>
<reference evidence="11 12" key="1">
    <citation type="submission" date="2019-12" db="EMBL/GenBank/DDBJ databases">
        <title>Whole genome sequences of Lactococcus raffinolactis strains isolated from sewage.</title>
        <authorList>
            <person name="Ybazeta G."/>
            <person name="Ross M."/>
            <person name="Brabant-Kirwan D."/>
            <person name="Saleh M."/>
            <person name="Dillon J.A."/>
            <person name="Splinter K."/>
            <person name="Nokhbeh R."/>
        </authorList>
    </citation>
    <scope>NUCLEOTIDE SEQUENCE [LARGE SCALE GENOMIC DNA]</scope>
    <source>
        <strain evidence="11 12">Lr_19_5</strain>
    </source>
</reference>
<dbReference type="PANTHER" id="PTHR11136:SF0">
    <property type="entry name" value="DIHYDROFOLATE SYNTHETASE-RELATED"/>
    <property type="match status" value="1"/>
</dbReference>
<feature type="domain" description="Mur ligase central" evidence="10">
    <location>
        <begin position="46"/>
        <end position="193"/>
    </location>
</feature>
<dbReference type="Proteomes" id="UP000501945">
    <property type="component" value="Chromosome"/>
</dbReference>
<dbReference type="GO" id="GO:0005737">
    <property type="term" value="C:cytoplasm"/>
    <property type="evidence" value="ECO:0007669"/>
    <property type="project" value="TreeGrafter"/>
</dbReference>
<dbReference type="NCBIfam" id="TIGR01499">
    <property type="entry name" value="folC"/>
    <property type="match status" value="1"/>
</dbReference>
<evidence type="ECO:0000256" key="7">
    <source>
        <dbReference type="ARBA" id="ARBA00022840"/>
    </source>
</evidence>
<keyword evidence="7" id="KW-0067">ATP-binding</keyword>
<dbReference type="GO" id="GO:0004326">
    <property type="term" value="F:tetrahydrofolylpolyglutamate synthase activity"/>
    <property type="evidence" value="ECO:0007669"/>
    <property type="project" value="UniProtKB-EC"/>
</dbReference>
<comment type="cofactor">
    <cofactor evidence="1">
        <name>Mg(2+)</name>
        <dbReference type="ChEBI" id="CHEBI:18420"/>
    </cofactor>
</comment>
<dbReference type="AlphaFoldDB" id="A0A290QCR3"/>
<comment type="catalytic activity">
    <reaction evidence="9">
        <text>(6S)-5,6,7,8-tetrahydrofolyl-(gamma-L-Glu)(n) + L-glutamate + ATP = (6S)-5,6,7,8-tetrahydrofolyl-(gamma-L-Glu)(n+1) + ADP + phosphate + H(+)</text>
        <dbReference type="Rhea" id="RHEA:10580"/>
        <dbReference type="Rhea" id="RHEA-COMP:14738"/>
        <dbReference type="Rhea" id="RHEA-COMP:14740"/>
        <dbReference type="ChEBI" id="CHEBI:15378"/>
        <dbReference type="ChEBI" id="CHEBI:29985"/>
        <dbReference type="ChEBI" id="CHEBI:30616"/>
        <dbReference type="ChEBI" id="CHEBI:43474"/>
        <dbReference type="ChEBI" id="CHEBI:141005"/>
        <dbReference type="ChEBI" id="CHEBI:456216"/>
        <dbReference type="EC" id="6.3.2.17"/>
    </reaction>
</comment>
<dbReference type="InterPro" id="IPR018109">
    <property type="entry name" value="Folylpolyglutamate_synth_CS"/>
</dbReference>
<evidence type="ECO:0000256" key="8">
    <source>
        <dbReference type="ARBA" id="ARBA00022842"/>
    </source>
</evidence>
<evidence type="ECO:0000313" key="12">
    <source>
        <dbReference type="Proteomes" id="UP000501945"/>
    </source>
</evidence>
<keyword evidence="8" id="KW-0460">Magnesium</keyword>
<dbReference type="PROSITE" id="PS01012">
    <property type="entry name" value="FOLYLPOLYGLU_SYNT_2"/>
    <property type="match status" value="1"/>
</dbReference>
<dbReference type="PROSITE" id="PS01011">
    <property type="entry name" value="FOLYLPOLYGLU_SYNT_1"/>
    <property type="match status" value="1"/>
</dbReference>
<evidence type="ECO:0000256" key="4">
    <source>
        <dbReference type="ARBA" id="ARBA00022598"/>
    </source>
</evidence>
<dbReference type="RefSeq" id="WP_096040354.1">
    <property type="nucleotide sequence ID" value="NZ_CBCPKB010000012.1"/>
</dbReference>
<dbReference type="GO" id="GO:0046872">
    <property type="term" value="F:metal ion binding"/>
    <property type="evidence" value="ECO:0007669"/>
    <property type="project" value="UniProtKB-KW"/>
</dbReference>
<dbReference type="SUPFAM" id="SSF53623">
    <property type="entry name" value="MurD-like peptide ligases, catalytic domain"/>
    <property type="match status" value="1"/>
</dbReference>
<comment type="similarity">
    <text evidence="2">Belongs to the folylpolyglutamate synthase family.</text>
</comment>
<evidence type="ECO:0000259" key="10">
    <source>
        <dbReference type="Pfam" id="PF08245"/>
    </source>
</evidence>
<evidence type="ECO:0000313" key="11">
    <source>
        <dbReference type="EMBL" id="QIW53891.1"/>
    </source>
</evidence>
<dbReference type="PANTHER" id="PTHR11136">
    <property type="entry name" value="FOLYLPOLYGLUTAMATE SYNTHASE-RELATED"/>
    <property type="match status" value="1"/>
</dbReference>
<dbReference type="KEGG" id="lrn:CMV25_09900"/>
<dbReference type="Gene3D" id="3.40.1190.10">
    <property type="entry name" value="Mur-like, catalytic domain"/>
    <property type="match status" value="1"/>
</dbReference>
<evidence type="ECO:0000256" key="1">
    <source>
        <dbReference type="ARBA" id="ARBA00001946"/>
    </source>
</evidence>
<dbReference type="GO" id="GO:0008841">
    <property type="term" value="F:dihydrofolate synthase activity"/>
    <property type="evidence" value="ECO:0007669"/>
    <property type="project" value="TreeGrafter"/>
</dbReference>
<gene>
    <name evidence="11" type="ORF">GU336_06925</name>
</gene>
<dbReference type="STRING" id="1348633.GCA_001591765_01534"/>
<keyword evidence="6" id="KW-0547">Nucleotide-binding</keyword>
<evidence type="ECO:0000256" key="9">
    <source>
        <dbReference type="ARBA" id="ARBA00047493"/>
    </source>
</evidence>
<evidence type="ECO:0000256" key="6">
    <source>
        <dbReference type="ARBA" id="ARBA00022741"/>
    </source>
</evidence>
<dbReference type="GO" id="GO:0009252">
    <property type="term" value="P:peptidoglycan biosynthetic process"/>
    <property type="evidence" value="ECO:0007669"/>
    <property type="project" value="UniProtKB-UniPathway"/>
</dbReference>
<protein>
    <recommendedName>
        <fullName evidence="3">tetrahydrofolate synthase</fullName>
        <ecNumber evidence="3">6.3.2.17</ecNumber>
    </recommendedName>
</protein>
<dbReference type="InterPro" id="IPR001645">
    <property type="entry name" value="Folylpolyglutamate_synth"/>
</dbReference>
<dbReference type="UniPathway" id="UPA00219"/>
<evidence type="ECO:0000256" key="2">
    <source>
        <dbReference type="ARBA" id="ARBA00008276"/>
    </source>
</evidence>